<dbReference type="STRING" id="1562698.DESAMIL20_1478"/>
<sequence>MKEIFDVYKDKLNDFIVSLKAKAKQQATTKQLLEEIRNEINQWGKNNLNLMFLELKSTLDSKSIDEEKKELILERAQSLTEYGLYVAPIDLIQQEDTNAKSLYIAGATLVGVSLLQKLLFKKFKFFNSAVLATVALLASKSYFNSNEDNTDVVSSYIDDAKEWLEAAFENIYKTFKELD</sequence>
<dbReference type="Proteomes" id="UP000194141">
    <property type="component" value="Unassembled WGS sequence"/>
</dbReference>
<protein>
    <submittedName>
        <fullName evidence="1">Uncharacterized protein</fullName>
    </submittedName>
</protein>
<proteinExistence type="predicted"/>
<dbReference type="RefSeq" id="WP_086034180.1">
    <property type="nucleotide sequence ID" value="NZ_MDSU01000018.1"/>
</dbReference>
<evidence type="ECO:0000313" key="2">
    <source>
        <dbReference type="Proteomes" id="UP000194141"/>
    </source>
</evidence>
<accession>A0A1X4XWM2</accession>
<comment type="caution">
    <text evidence="1">The sequence shown here is derived from an EMBL/GenBank/DDBJ whole genome shotgun (WGS) entry which is preliminary data.</text>
</comment>
<organism evidence="1 2">
    <name type="scientific">Desulfurella amilsii</name>
    <dbReference type="NCBI Taxonomy" id="1562698"/>
    <lineage>
        <taxon>Bacteria</taxon>
        <taxon>Pseudomonadati</taxon>
        <taxon>Campylobacterota</taxon>
        <taxon>Desulfurellia</taxon>
        <taxon>Desulfurellales</taxon>
        <taxon>Desulfurellaceae</taxon>
        <taxon>Desulfurella</taxon>
    </lineage>
</organism>
<name>A0A1X4XWM2_9BACT</name>
<dbReference type="OrthoDB" id="5509239at2"/>
<dbReference type="AlphaFoldDB" id="A0A1X4XWM2"/>
<evidence type="ECO:0000313" key="1">
    <source>
        <dbReference type="EMBL" id="OSS41925.1"/>
    </source>
</evidence>
<keyword evidence="2" id="KW-1185">Reference proteome</keyword>
<reference evidence="1 2" key="1">
    <citation type="journal article" date="2017" name="Front. Microbiol.">
        <title>Genome Sequence of Desulfurella amilsii Strain TR1 and Comparative Genomics of Desulfurellaceae Family.</title>
        <authorList>
            <person name="Florentino A.P."/>
            <person name="Stams A.J."/>
            <person name="Sanchez-Andrea I."/>
        </authorList>
    </citation>
    <scope>NUCLEOTIDE SEQUENCE [LARGE SCALE GENOMIC DNA]</scope>
    <source>
        <strain evidence="1 2">TR1</strain>
    </source>
</reference>
<dbReference type="EMBL" id="MDSU01000018">
    <property type="protein sequence ID" value="OSS41925.1"/>
    <property type="molecule type" value="Genomic_DNA"/>
</dbReference>
<gene>
    <name evidence="1" type="ORF">DESAMIL20_1478</name>
</gene>